<dbReference type="OrthoDB" id="1723809at2759"/>
<dbReference type="PANTHER" id="PTHR11359">
    <property type="entry name" value="AMP DEAMINASE"/>
    <property type="match status" value="1"/>
</dbReference>
<accession>A0A3S7WSH4</accession>
<dbReference type="PANTHER" id="PTHR11359:SF0">
    <property type="entry name" value="AMP DEAMINASE"/>
    <property type="match status" value="1"/>
</dbReference>
<protein>
    <submittedName>
        <fullName evidence="3">AMP deaminase, putative</fullName>
    </submittedName>
</protein>
<evidence type="ECO:0000256" key="2">
    <source>
        <dbReference type="SAM" id="MobiDB-lite"/>
    </source>
</evidence>
<reference evidence="3 4" key="1">
    <citation type="journal article" date="2018" name="Sci. Rep.">
        <title>A complete Leishmania donovani reference genome identifies novel genetic variations associated with virulence.</title>
        <authorList>
            <person name="Lypaczewski P."/>
            <person name="Hoshizaki J."/>
            <person name="Zhang W.-W."/>
            <person name="McCall L.-I."/>
            <person name="Torcivia-Rodriguez J."/>
            <person name="Simonyan V."/>
            <person name="Kaur A."/>
            <person name="Dewar K."/>
            <person name="Matlashewski G."/>
        </authorList>
    </citation>
    <scope>NUCLEOTIDE SEQUENCE [LARGE SCALE GENOMIC DNA]</scope>
    <source>
        <strain evidence="3 4">LdCL</strain>
    </source>
</reference>
<dbReference type="VEuPathDB" id="TriTrypDB:LdCL_130014100"/>
<dbReference type="GO" id="GO:0032264">
    <property type="term" value="P:IMP salvage"/>
    <property type="evidence" value="ECO:0007669"/>
    <property type="project" value="InterPro"/>
</dbReference>
<dbReference type="EMBL" id="CP029512">
    <property type="protein sequence ID" value="AYU77165.1"/>
    <property type="molecule type" value="Genomic_DNA"/>
</dbReference>
<evidence type="ECO:0000313" key="4">
    <source>
        <dbReference type="Proteomes" id="UP000274082"/>
    </source>
</evidence>
<feature type="region of interest" description="Disordered" evidence="2">
    <location>
        <begin position="42"/>
        <end position="66"/>
    </location>
</feature>
<feature type="region of interest" description="Disordered" evidence="2">
    <location>
        <begin position="507"/>
        <end position="527"/>
    </location>
</feature>
<dbReference type="Gene3D" id="4.10.800.20">
    <property type="match status" value="1"/>
</dbReference>
<dbReference type="VEuPathDB" id="TriTrypDB:LDHU3_13.1090"/>
<feature type="region of interest" description="Disordered" evidence="2">
    <location>
        <begin position="196"/>
        <end position="217"/>
    </location>
</feature>
<dbReference type="GO" id="GO:0003876">
    <property type="term" value="F:AMP deaminase activity"/>
    <property type="evidence" value="ECO:0007669"/>
    <property type="project" value="InterPro"/>
</dbReference>
<dbReference type="VEuPathDB" id="TriTrypDB:LdBPK_130870.1"/>
<comment type="similarity">
    <text evidence="1">Belongs to the metallo-dependent hydrolases superfamily. Adenosine and AMP deaminases family.</text>
</comment>
<dbReference type="Gene3D" id="3.20.20.140">
    <property type="entry name" value="Metal-dependent hydrolases"/>
    <property type="match status" value="3"/>
</dbReference>
<feature type="region of interest" description="Disordered" evidence="2">
    <location>
        <begin position="780"/>
        <end position="806"/>
    </location>
</feature>
<feature type="compositionally biased region" description="Low complexity" evidence="2">
    <location>
        <begin position="518"/>
        <end position="527"/>
    </location>
</feature>
<dbReference type="InterPro" id="IPR006329">
    <property type="entry name" value="AMPD"/>
</dbReference>
<keyword evidence="4" id="KW-1185">Reference proteome</keyword>
<proteinExistence type="inferred from homology"/>
<dbReference type="Pfam" id="PF19326">
    <property type="entry name" value="AMP_deaminase"/>
    <property type="match status" value="2"/>
</dbReference>
<feature type="region of interest" description="Disordered" evidence="2">
    <location>
        <begin position="681"/>
        <end position="707"/>
    </location>
</feature>
<dbReference type="GO" id="GO:0005829">
    <property type="term" value="C:cytosol"/>
    <property type="evidence" value="ECO:0007669"/>
    <property type="project" value="TreeGrafter"/>
</dbReference>
<dbReference type="FunFam" id="3.20.20.140:FF:000165">
    <property type="entry name" value="AMP deaminase, putative"/>
    <property type="match status" value="1"/>
</dbReference>
<dbReference type="SUPFAM" id="SSF51556">
    <property type="entry name" value="Metallo-dependent hydrolases"/>
    <property type="match status" value="2"/>
</dbReference>
<gene>
    <name evidence="3" type="ORF">LdCL_130014100</name>
</gene>
<dbReference type="InterPro" id="IPR032466">
    <property type="entry name" value="Metal_Hydrolase"/>
</dbReference>
<evidence type="ECO:0000256" key="1">
    <source>
        <dbReference type="ARBA" id="ARBA00006676"/>
    </source>
</evidence>
<dbReference type="FunFam" id="3.20.20.140:FF:000236">
    <property type="entry name" value="Putative AMP deaminase"/>
    <property type="match status" value="1"/>
</dbReference>
<dbReference type="Proteomes" id="UP000274082">
    <property type="component" value="Chromosome 13"/>
</dbReference>
<dbReference type="FunFam" id="3.20.20.140:FF:000233">
    <property type="entry name" value="Putative AMP deaminase"/>
    <property type="match status" value="1"/>
</dbReference>
<dbReference type="GO" id="GO:0046033">
    <property type="term" value="P:AMP metabolic process"/>
    <property type="evidence" value="ECO:0007669"/>
    <property type="project" value="TreeGrafter"/>
</dbReference>
<sequence>MVGSCCSTKILSFSTDAHSHATFAQRQCPFAPLSVLSPRTNLPRVIDSSDQPCRTDRGGQQDAVQPLDPSAAEGVGCCRISPPLAISGALLRAPRKRSPNPWREMPRRWRRAEVPWVRCVYLCAHECEAAAAAVVRKTRPRVCASRRLHRRESKCPNPRVRIGRGATSISGQPAFPLILLLFLLCLSSAPLSRGHLHRGTPTTRHAAPPPPPIARSAPRHATTTLIHLWGRPSNMQQQWHDILLHNDVGDAAFHKGAPLLLEALQIIGDVQSVSAAARLGLHLRDAEHSSAVGQLVSTFTDKHMYREHVAHATAAAPLLKALVDFFQGCTPASEAAAAVAPSLVAVAELDGLLVPSAVWSALSRAVAAPPQLQPLSSPPAEAATSPSPGDAAIPLARELRSHPLFSYKAFLGRLDRLSGLISSGEVFSACEPRIKVLQSRFSLYRAYNGGREDEYHPTFGGGDIKRAPKCDLRRVETCVSAASVVKFIEELRRDRPSYPLYTEDTIGEAHAKGTTPGDSDSSSASDTVSRISVEEAVRRFFGSGVAVSERVLTEEGLCLRPSYAADSEDRWLSLQQLADSGDNPRAAHASRLLRPLLSTSGGADGEGELLALLLRSILTRVLTSGTCYDRLELELTVSGKDVEELPRLARWCAMSGLLESCPGLFFRFHVVQDAYSAGTEGALQQRRHHQQHSTVAEGHSPSSASSSRASRSLFFGDVLHNIFSPIWEAYLAAAGAAAGTVGSGADAPPPSTERRVAEMQSLLRRTTGFSVSLTNAAAVQEMPPTSRPSCQFPLPGSNSSGSEHAAAATSLAPPDAFFVYHVWRNVQLVNAFLFASGEQEKPTTAAAAAPRGAAARPAWNTRPAFTFTLHGGASSRTLFGESVLGLLLADAVVNPSTAFEWSPLTYLFMLSQRHIILTPSRNRCSSAAVRHTLNTTAVPLAVQAGLHVSVATLDPLFYDTTNDALGEELKELAKQRGLANADVTEMCLRSLEASSGCFTRVEQRHLFGYAWPHAQARYSQFSATQVSPLRLHHRACALEHELDVLFAAVREGGSNSGGGATTTARLRAVCSRSDEAHLRAVLFLPSAADDGSDPSVTVYRRAASASTRALELEHDPALLVRLPGYQAHEAFMQYPRILISGPDRVGPSAAAKRLMMAMATREAYQQFVIRPEYVQRVQAASSYGPDKKKDSQSNSPEALVLKWRDGVLNVEERQPKQHNSHVGSVSASSPSALPTWAQFQKDTRMLRRLASADPTVAKYASKRLDMLESKYRLHAALTNDDEEDYTITTAAATAAENAEGDSAEARVRAAATSRRCVVQPACGDAHNCVKVDVHCHMASGMTAKSLLQFMQRKIRDHPDDVVGVDSKTGAPITLVEFFDEVLGEQLKPKPSAVVQGDNNTAVCRVAQGFAAEGDEVVAAASAKAARVAHLLAEMPVAALQVHAGKATFHRFDRFNHRFSPMGMTSLRSLFLKTENFMQGRYFAELIRGAFKQNELEGGTFTENRLSIYGRHKGEWDLLSRWFVLHGMSHRTNSWMIQVPRLFHLYQRSGQLRSFQEMLTNIFEPLWHASLHPDKYPYLHFFLTHVSGFDSVDNESDREPDQTIDIPPEQWTSAENPPFAYYMFYMWINITTLNLYRAARGFNTFQFRPHAGESGDPDHMADVFLLADGIGHGINLDKRPVMQYLYYLTQIPLAITPMSNNTLFCRYKDHPLPNFLYRGLNVAIGTDCPLIFHRTEQPLLEEYGTAEALWNLSAADICELAANSVRTSGFPASRKREWLGPLYYLRSVAGNDVARSHVPQTRCAFRYEAYMEEVTYLQNRAAREMSCRAMRTPLEEEVDIMDAVGISRGELLERRCNGAKIEEKQRCRPLLPASVDERPARVAKTHDASHL</sequence>
<evidence type="ECO:0000313" key="3">
    <source>
        <dbReference type="EMBL" id="AYU77165.1"/>
    </source>
</evidence>
<name>A0A3S7WSH4_LEIDO</name>
<organism evidence="3 4">
    <name type="scientific">Leishmania donovani</name>
    <dbReference type="NCBI Taxonomy" id="5661"/>
    <lineage>
        <taxon>Eukaryota</taxon>
        <taxon>Discoba</taxon>
        <taxon>Euglenozoa</taxon>
        <taxon>Kinetoplastea</taxon>
        <taxon>Metakinetoplastina</taxon>
        <taxon>Trypanosomatida</taxon>
        <taxon>Trypanosomatidae</taxon>
        <taxon>Leishmaniinae</taxon>
        <taxon>Leishmania</taxon>
    </lineage>
</organism>